<keyword evidence="5 7" id="KW-0949">S-adenosyl-L-methionine</keyword>
<dbReference type="GO" id="GO:0006370">
    <property type="term" value="P:7-methylguanosine mRNA capping"/>
    <property type="evidence" value="ECO:0007669"/>
    <property type="project" value="UniProtKB-ARBA"/>
</dbReference>
<evidence type="ECO:0000256" key="4">
    <source>
        <dbReference type="ARBA" id="ARBA00022679"/>
    </source>
</evidence>
<keyword evidence="4 7" id="KW-0808">Transferase</keyword>
<feature type="binding site" evidence="7">
    <location>
        <position position="220"/>
    </location>
    <ligand>
        <name>S-adenosyl-L-methionine</name>
        <dbReference type="ChEBI" id="CHEBI:59789"/>
    </ligand>
</feature>
<reference evidence="9 10" key="1">
    <citation type="journal article" date="2024" name="bioRxiv">
        <title>A reference genome for Trichogramma kaykai: A tiny desert-dwelling parasitoid wasp with competing sex-ratio distorters.</title>
        <authorList>
            <person name="Culotta J."/>
            <person name="Lindsey A.R."/>
        </authorList>
    </citation>
    <scope>NUCLEOTIDE SEQUENCE [LARGE SCALE GENOMIC DNA]</scope>
    <source>
        <strain evidence="9 10">KSX58</strain>
    </source>
</reference>
<dbReference type="InterPro" id="IPR029063">
    <property type="entry name" value="SAM-dependent_MTases_sf"/>
</dbReference>
<dbReference type="SUPFAM" id="SSF53335">
    <property type="entry name" value="S-adenosyl-L-methionine-dependent methyltransferases"/>
    <property type="match status" value="1"/>
</dbReference>
<dbReference type="EC" id="2.1.1.296" evidence="1"/>
<dbReference type="AlphaFoldDB" id="A0ABD2VXY4"/>
<organism evidence="9 10">
    <name type="scientific">Trichogramma kaykai</name>
    <dbReference type="NCBI Taxonomy" id="54128"/>
    <lineage>
        <taxon>Eukaryota</taxon>
        <taxon>Metazoa</taxon>
        <taxon>Ecdysozoa</taxon>
        <taxon>Arthropoda</taxon>
        <taxon>Hexapoda</taxon>
        <taxon>Insecta</taxon>
        <taxon>Pterygota</taxon>
        <taxon>Neoptera</taxon>
        <taxon>Endopterygota</taxon>
        <taxon>Hymenoptera</taxon>
        <taxon>Apocrita</taxon>
        <taxon>Proctotrupomorpha</taxon>
        <taxon>Chalcidoidea</taxon>
        <taxon>Trichogrammatidae</taxon>
        <taxon>Trichogramma</taxon>
    </lineage>
</organism>
<proteinExistence type="predicted"/>
<feature type="binding site" evidence="7">
    <location>
        <position position="133"/>
    </location>
    <ligand>
        <name>S-adenosyl-L-methionine</name>
        <dbReference type="ChEBI" id="CHEBI:59789"/>
    </ligand>
</feature>
<dbReference type="PROSITE" id="PS51614">
    <property type="entry name" value="SAM_MT_ADRIFT"/>
    <property type="match status" value="1"/>
</dbReference>
<sequence length="685" mass="80160">MENFSEMRETAEKMFYKSFTIEGNQYYKLPLPESMFVKKPWIIEELQNLKTLLNEVKSKLNCYPLSKWHKHTTNRNKAKDIEWRLRKEYDPELLTQAWCKFHEIISKYPLISKDLIIENNYEFSSLHLCEAPGAFITCLNHWLKTNLLATRWNWLATTLNPYYEGNKHCNMISDDRLIRRTLDNWFFGEDYTGNLLSCENLEALLKIYESKGKVSVVTADGSINCTNDPSEQELIVSPLHYCEVVAALHVLQTKGNFLLKIFTIFEHQSICLIYFLSCSFQTIHFYKPVTSKEGNSEVYVICLGFKGFEFILPHLKILKQQYGKTCSLPMFDKKDIPEHFIKQVISCASLFKKFQCEVIENNIKAYESNTGLNYYSIKTIARIVADKYMINFPITKLHEALQVVGNTELKKWKSLFWVTQITESYNEILYKRSLSPIKLLFYQAEKIPKLSNFDTISENLNFSFKGFHCNFIIKEGKQFTNILSSRFCTVQVAEIFEILFKIANEEKEIVLPNAKSLSRFVNEMQLDKQYKLVYFEFTKMYANNDVMSKLINIFCTLNVGDNLAFFGFLLLTQLNVGIVFLLSDTFEDVEFGVNEQIGFYILFKNLTKNDYVLKNIQDIKEKLQVMDIKNKTVLSIVPITQIYDSEIYEYIEKINTWIAKFCIDYIASLNNKLFECTEAEVVNTQ</sequence>
<dbReference type="InterPro" id="IPR025807">
    <property type="entry name" value="Adrift-typ_MeTrfase"/>
</dbReference>
<dbReference type="EMBL" id="JBJJXI010000157">
    <property type="protein sequence ID" value="KAL3385428.1"/>
    <property type="molecule type" value="Genomic_DNA"/>
</dbReference>
<evidence type="ECO:0000256" key="3">
    <source>
        <dbReference type="ARBA" id="ARBA00022603"/>
    </source>
</evidence>
<dbReference type="Proteomes" id="UP001627154">
    <property type="component" value="Unassembled WGS sequence"/>
</dbReference>
<dbReference type="GO" id="GO:0004483">
    <property type="term" value="F:methyltransferase cap1 activity"/>
    <property type="evidence" value="ECO:0007669"/>
    <property type="project" value="UniProtKB-ARBA"/>
</dbReference>
<dbReference type="InterPro" id="IPR002877">
    <property type="entry name" value="RNA_MeTrfase_FtsJ_dom"/>
</dbReference>
<dbReference type="GO" id="GO:0032259">
    <property type="term" value="P:methylation"/>
    <property type="evidence" value="ECO:0007669"/>
    <property type="project" value="UniProtKB-KW"/>
</dbReference>
<evidence type="ECO:0000313" key="10">
    <source>
        <dbReference type="Proteomes" id="UP001627154"/>
    </source>
</evidence>
<dbReference type="PANTHER" id="PTHR16121">
    <property type="entry name" value="CAP-SPECIFIC MRNA (NUCLEOSIDE-2'-O-)-METHYLTRANSFERASE 1-RELATED"/>
    <property type="match status" value="1"/>
</dbReference>
<evidence type="ECO:0000256" key="7">
    <source>
        <dbReference type="PROSITE-ProRule" id="PRU00946"/>
    </source>
</evidence>
<protein>
    <recommendedName>
        <fullName evidence="2">Cap-specific mRNA (nucleoside-2'-O-)-methyltransferase 2</fullName>
        <ecNumber evidence="1">2.1.1.296</ecNumber>
    </recommendedName>
</protein>
<keyword evidence="3 7" id="KW-0489">Methyltransferase</keyword>
<feature type="domain" description="Adrift-type SAM-dependent 2'-O-MTase" evidence="8">
    <location>
        <begin position="92"/>
        <end position="307"/>
    </location>
</feature>
<accession>A0ABD2VXY4</accession>
<evidence type="ECO:0000256" key="1">
    <source>
        <dbReference type="ARBA" id="ARBA00012770"/>
    </source>
</evidence>
<evidence type="ECO:0000259" key="8">
    <source>
        <dbReference type="PROSITE" id="PS51614"/>
    </source>
</evidence>
<feature type="binding site" evidence="7">
    <location>
        <position position="152"/>
    </location>
    <ligand>
        <name>S-adenosyl-L-methionine</name>
        <dbReference type="ChEBI" id="CHEBI:59789"/>
    </ligand>
</feature>
<dbReference type="PANTHER" id="PTHR16121:SF2">
    <property type="entry name" value="CAP-SPECIFIC MRNA (NUCLEOSIDE-2'-O-)-METHYLTRANSFERASE 2"/>
    <property type="match status" value="1"/>
</dbReference>
<evidence type="ECO:0000256" key="5">
    <source>
        <dbReference type="ARBA" id="ARBA00022691"/>
    </source>
</evidence>
<keyword evidence="10" id="KW-1185">Reference proteome</keyword>
<dbReference type="GO" id="GO:0005634">
    <property type="term" value="C:nucleus"/>
    <property type="evidence" value="ECO:0007669"/>
    <property type="project" value="UniProtKB-ARBA"/>
</dbReference>
<dbReference type="InterPro" id="IPR050851">
    <property type="entry name" value="mRNA_Cap_2O-Ribose_MeTrfase"/>
</dbReference>
<dbReference type="Gene3D" id="3.40.50.12760">
    <property type="match status" value="1"/>
</dbReference>
<evidence type="ECO:0000313" key="9">
    <source>
        <dbReference type="EMBL" id="KAL3385428.1"/>
    </source>
</evidence>
<feature type="active site" description="Proton acceptor" evidence="7">
    <location>
        <position position="260"/>
    </location>
</feature>
<evidence type="ECO:0000256" key="6">
    <source>
        <dbReference type="ARBA" id="ARBA00049477"/>
    </source>
</evidence>
<dbReference type="GO" id="GO:0120550">
    <property type="term" value="F:methyltransferase cap2 activity"/>
    <property type="evidence" value="ECO:0007669"/>
    <property type="project" value="UniProtKB-EC"/>
</dbReference>
<dbReference type="Pfam" id="PF01728">
    <property type="entry name" value="FtsJ"/>
    <property type="match status" value="1"/>
</dbReference>
<comment type="caution">
    <text evidence="9">The sequence shown here is derived from an EMBL/GenBank/DDBJ whole genome shotgun (WGS) entry which is preliminary data.</text>
</comment>
<evidence type="ECO:0000256" key="2">
    <source>
        <dbReference type="ARBA" id="ARBA00021134"/>
    </source>
</evidence>
<name>A0ABD2VXY4_9HYME</name>
<comment type="catalytic activity">
    <reaction evidence="6">
        <text>a 5'-end (N(7)-methyl 5'-triphosphoguanosine)-(2'-O-methyl-ribonucleoside)-(ribonucleotide) in mRNA + S-adenosyl-L-methionine = a 5'-end (N(7)-methyl 5'-triphosphoguanosine)-(2'-O-methyl-ribonucleoside)-(2'-O-methyl-ribonucleotide) in mRNA + S-adenosyl-L-homocysteine + H(+)</text>
        <dbReference type="Rhea" id="RHEA:67024"/>
        <dbReference type="Rhea" id="RHEA-COMP:17169"/>
        <dbReference type="Rhea" id="RHEA-COMP:17170"/>
        <dbReference type="ChEBI" id="CHEBI:15378"/>
        <dbReference type="ChEBI" id="CHEBI:57856"/>
        <dbReference type="ChEBI" id="CHEBI:59789"/>
        <dbReference type="ChEBI" id="CHEBI:167612"/>
        <dbReference type="ChEBI" id="CHEBI:167614"/>
        <dbReference type="EC" id="2.1.1.296"/>
    </reaction>
</comment>
<gene>
    <name evidence="9" type="ORF">TKK_018995</name>
</gene>